<accession>A0AAD2AK80</accession>
<organism evidence="1 2">
    <name type="scientific">Fraxinus pennsylvanica</name>
    <dbReference type="NCBI Taxonomy" id="56036"/>
    <lineage>
        <taxon>Eukaryota</taxon>
        <taxon>Viridiplantae</taxon>
        <taxon>Streptophyta</taxon>
        <taxon>Embryophyta</taxon>
        <taxon>Tracheophyta</taxon>
        <taxon>Spermatophyta</taxon>
        <taxon>Magnoliopsida</taxon>
        <taxon>eudicotyledons</taxon>
        <taxon>Gunneridae</taxon>
        <taxon>Pentapetalae</taxon>
        <taxon>asterids</taxon>
        <taxon>lamiids</taxon>
        <taxon>Lamiales</taxon>
        <taxon>Oleaceae</taxon>
        <taxon>Oleeae</taxon>
        <taxon>Fraxinus</taxon>
    </lineage>
</organism>
<evidence type="ECO:0000313" key="1">
    <source>
        <dbReference type="EMBL" id="CAI9787200.1"/>
    </source>
</evidence>
<protein>
    <submittedName>
        <fullName evidence="1">Uncharacterized protein</fullName>
    </submittedName>
</protein>
<gene>
    <name evidence="1" type="ORF">FPE_LOCUS34630</name>
</gene>
<keyword evidence="2" id="KW-1185">Reference proteome</keyword>
<dbReference type="Proteomes" id="UP000834106">
    <property type="component" value="Chromosome 23"/>
</dbReference>
<dbReference type="EMBL" id="OU503058">
    <property type="protein sequence ID" value="CAI9787200.1"/>
    <property type="molecule type" value="Genomic_DNA"/>
</dbReference>
<sequence>MLGSVHRRSRGRNRLRGDDFGDRAIKGIFPRHAPLLLNSGELPPPCCSLPRSRLRTCFGTGSTSTSLAFHDGVEDVCYGEDKDIPARLRNVGGCGFRHGR</sequence>
<dbReference type="AlphaFoldDB" id="A0AAD2AK80"/>
<reference evidence="1" key="1">
    <citation type="submission" date="2023-05" db="EMBL/GenBank/DDBJ databases">
        <authorList>
            <person name="Huff M."/>
        </authorList>
    </citation>
    <scope>NUCLEOTIDE SEQUENCE</scope>
</reference>
<proteinExistence type="predicted"/>
<evidence type="ECO:0000313" key="2">
    <source>
        <dbReference type="Proteomes" id="UP000834106"/>
    </source>
</evidence>
<name>A0AAD2AK80_9LAMI</name>